<feature type="transmembrane region" description="Helical" evidence="1">
    <location>
        <begin position="155"/>
        <end position="178"/>
    </location>
</feature>
<comment type="caution">
    <text evidence="2">The sequence shown here is derived from an EMBL/GenBank/DDBJ whole genome shotgun (WGS) entry which is preliminary data.</text>
</comment>
<feature type="transmembrane region" description="Helical" evidence="1">
    <location>
        <begin position="111"/>
        <end position="135"/>
    </location>
</feature>
<dbReference type="AlphaFoldDB" id="A0A6V6YZE6"/>
<sequence length="193" mass="23335">MIFELKLFLTDLFFAFSIFTLLFFIVSIFSKKAFLKNLDEEVSRFIVFTGIIYAVLLVVEIFINLNSSDQEGRFSYYELIFGKYWVTFWIEPLVWILMTQLLRFKKIRRNVFLRLLFSFIFILTIENIISFYSLFNRDYLPSSWRIKSSLFIYPSNIFLEILMKVFILLVLVGIFYTIDWKIKDWKISKIKSQ</sequence>
<feature type="transmembrane region" description="Helical" evidence="1">
    <location>
        <begin position="12"/>
        <end position="30"/>
    </location>
</feature>
<dbReference type="EMBL" id="CAIJDO010000139">
    <property type="protein sequence ID" value="CAD0004918.1"/>
    <property type="molecule type" value="Genomic_DNA"/>
</dbReference>
<accession>A0A6V6YZE6</accession>
<gene>
    <name evidence="2" type="ORF">FLACHUCJ7_02138</name>
</gene>
<keyword evidence="1" id="KW-0472">Membrane</keyword>
<dbReference type="RefSeq" id="WP_031457601.1">
    <property type="nucleotide sequence ID" value="NZ_CAIJDO010000139.1"/>
</dbReference>
<keyword evidence="1" id="KW-0812">Transmembrane</keyword>
<evidence type="ECO:0000256" key="1">
    <source>
        <dbReference type="SAM" id="Phobius"/>
    </source>
</evidence>
<feature type="transmembrane region" description="Helical" evidence="1">
    <location>
        <begin position="42"/>
        <end position="64"/>
    </location>
</feature>
<keyword evidence="3" id="KW-1185">Reference proteome</keyword>
<dbReference type="Proteomes" id="UP000556700">
    <property type="component" value="Unassembled WGS sequence"/>
</dbReference>
<feature type="transmembrane region" description="Helical" evidence="1">
    <location>
        <begin position="84"/>
        <end position="104"/>
    </location>
</feature>
<proteinExistence type="predicted"/>
<evidence type="ECO:0000313" key="2">
    <source>
        <dbReference type="EMBL" id="CAD0004918.1"/>
    </source>
</evidence>
<organism evidence="2 3">
    <name type="scientific">Flavobacterium chungangense</name>
    <dbReference type="NCBI Taxonomy" id="554283"/>
    <lineage>
        <taxon>Bacteria</taxon>
        <taxon>Pseudomonadati</taxon>
        <taxon>Bacteroidota</taxon>
        <taxon>Flavobacteriia</taxon>
        <taxon>Flavobacteriales</taxon>
        <taxon>Flavobacteriaceae</taxon>
        <taxon>Flavobacterium</taxon>
    </lineage>
</organism>
<keyword evidence="1" id="KW-1133">Transmembrane helix</keyword>
<evidence type="ECO:0000313" key="3">
    <source>
        <dbReference type="Proteomes" id="UP000556700"/>
    </source>
</evidence>
<name>A0A6V6YZE6_9FLAO</name>
<protein>
    <submittedName>
        <fullName evidence="2">Uncharacterized protein</fullName>
    </submittedName>
</protein>
<reference evidence="2 3" key="1">
    <citation type="submission" date="2020-06" db="EMBL/GenBank/DDBJ databases">
        <authorList>
            <person name="Criscuolo A."/>
        </authorList>
    </citation>
    <scope>NUCLEOTIDE SEQUENCE [LARGE SCALE GENOMIC DNA]</scope>
    <source>
        <strain evidence="3">CIP 110025</strain>
    </source>
</reference>